<evidence type="ECO:0000313" key="8">
    <source>
        <dbReference type="Proteomes" id="UP000033647"/>
    </source>
</evidence>
<dbReference type="Proteomes" id="UP000033647">
    <property type="component" value="Unassembled WGS sequence"/>
</dbReference>
<comment type="cofactor">
    <cofactor evidence="1">
        <name>FAD</name>
        <dbReference type="ChEBI" id="CHEBI:57692"/>
    </cofactor>
</comment>
<keyword evidence="4" id="KW-0274">FAD</keyword>
<organism evidence="7 8">
    <name type="scientific">Zymoseptoria brevis</name>
    <dbReference type="NCBI Taxonomy" id="1047168"/>
    <lineage>
        <taxon>Eukaryota</taxon>
        <taxon>Fungi</taxon>
        <taxon>Dikarya</taxon>
        <taxon>Ascomycota</taxon>
        <taxon>Pezizomycotina</taxon>
        <taxon>Dothideomycetes</taxon>
        <taxon>Dothideomycetidae</taxon>
        <taxon>Mycosphaerellales</taxon>
        <taxon>Mycosphaerellaceae</taxon>
        <taxon>Zymoseptoria</taxon>
    </lineage>
</organism>
<gene>
    <name evidence="7" type="ORF">TI39_contig5819g00003</name>
</gene>
<accession>A0A0F4G696</accession>
<comment type="similarity">
    <text evidence="2">Belongs to the FAD-binding monooxygenase family.</text>
</comment>
<evidence type="ECO:0000313" key="7">
    <source>
        <dbReference type="EMBL" id="KJX92844.1"/>
    </source>
</evidence>
<proteinExistence type="inferred from homology"/>
<protein>
    <submittedName>
        <fullName evidence="7">Uncharacterized protein</fullName>
    </submittedName>
</protein>
<reference evidence="7 8" key="1">
    <citation type="submission" date="2015-03" db="EMBL/GenBank/DDBJ databases">
        <title>RNA-seq based gene annotation and comparative genomics of four Zymoseptoria species reveal species-specific pathogenicity related genes and transposable element activity.</title>
        <authorList>
            <person name="Grandaubert J."/>
            <person name="Bhattacharyya A."/>
            <person name="Stukenbrock E.H."/>
        </authorList>
    </citation>
    <scope>NUCLEOTIDE SEQUENCE [LARGE SCALE GENOMIC DNA]</scope>
    <source>
        <strain evidence="7 8">Zb18110</strain>
    </source>
</reference>
<evidence type="ECO:0000256" key="6">
    <source>
        <dbReference type="ARBA" id="ARBA00023002"/>
    </source>
</evidence>
<keyword evidence="5" id="KW-0521">NADP</keyword>
<keyword evidence="6" id="KW-0560">Oxidoreductase</keyword>
<dbReference type="AlphaFoldDB" id="A0A0F4G696"/>
<dbReference type="Gene3D" id="3.50.50.60">
    <property type="entry name" value="FAD/NAD(P)-binding domain"/>
    <property type="match status" value="1"/>
</dbReference>
<evidence type="ECO:0000256" key="1">
    <source>
        <dbReference type="ARBA" id="ARBA00001974"/>
    </source>
</evidence>
<sequence length="61" mass="7194">MATDTTSNLDIQYHRPGYPGLMCDIESYIYMPLLEEQDYIPTRKYASGEEIRLYLEKTVEK</sequence>
<dbReference type="InterPro" id="IPR050775">
    <property type="entry name" value="FAD-binding_Monooxygenases"/>
</dbReference>
<keyword evidence="3" id="KW-0285">Flavoprotein</keyword>
<dbReference type="PANTHER" id="PTHR43098">
    <property type="entry name" value="L-ORNITHINE N(5)-MONOOXYGENASE-RELATED"/>
    <property type="match status" value="1"/>
</dbReference>
<comment type="caution">
    <text evidence="7">The sequence shown here is derived from an EMBL/GenBank/DDBJ whole genome shotgun (WGS) entry which is preliminary data.</text>
</comment>
<evidence type="ECO:0000256" key="5">
    <source>
        <dbReference type="ARBA" id="ARBA00022857"/>
    </source>
</evidence>
<dbReference type="GO" id="GO:0016491">
    <property type="term" value="F:oxidoreductase activity"/>
    <property type="evidence" value="ECO:0007669"/>
    <property type="project" value="UniProtKB-KW"/>
</dbReference>
<dbReference type="InterPro" id="IPR036188">
    <property type="entry name" value="FAD/NAD-bd_sf"/>
</dbReference>
<evidence type="ECO:0000256" key="3">
    <source>
        <dbReference type="ARBA" id="ARBA00022630"/>
    </source>
</evidence>
<evidence type="ECO:0000256" key="4">
    <source>
        <dbReference type="ARBA" id="ARBA00022827"/>
    </source>
</evidence>
<evidence type="ECO:0000256" key="2">
    <source>
        <dbReference type="ARBA" id="ARBA00010139"/>
    </source>
</evidence>
<dbReference type="EMBL" id="LAFY01005774">
    <property type="protein sequence ID" value="KJX92844.1"/>
    <property type="molecule type" value="Genomic_DNA"/>
</dbReference>
<keyword evidence="8" id="KW-1185">Reference proteome</keyword>
<name>A0A0F4G696_9PEZI</name>
<dbReference type="PANTHER" id="PTHR43098:SF2">
    <property type="entry name" value="FAD-BINDING MONOOXYGENASE AUSB-RELATED"/>
    <property type="match status" value="1"/>
</dbReference>
<dbReference type="OrthoDB" id="66881at2759"/>